<keyword evidence="1" id="KW-0560">Oxidoreductase</keyword>
<evidence type="ECO:0000313" key="4">
    <source>
        <dbReference type="EMBL" id="GGP52231.1"/>
    </source>
</evidence>
<gene>
    <name evidence="4" type="ORF">GCM10010185_25400</name>
</gene>
<sequence length="133" mass="14376">MMDERTAVVVGGVLRHEPCDLPTLPSCARGRAALLGDAARAMSPALGQGACQALEDAVTLADRLDGGPVDEALRRYDRLRRPRARQVVRRSARVEAVARWAWPPAVVLRDSVVRLTPSAVASRSMDPVLGWTP</sequence>
<accession>A0A918ALC2</accession>
<dbReference type="GO" id="GO:0071949">
    <property type="term" value="F:FAD binding"/>
    <property type="evidence" value="ECO:0007669"/>
    <property type="project" value="InterPro"/>
</dbReference>
<name>A0A918ALC2_9PSEU</name>
<dbReference type="InterPro" id="IPR036188">
    <property type="entry name" value="FAD/NAD-bd_sf"/>
</dbReference>
<dbReference type="EMBL" id="BMRG01000004">
    <property type="protein sequence ID" value="GGP52231.1"/>
    <property type="molecule type" value="Genomic_DNA"/>
</dbReference>
<dbReference type="GO" id="GO:0004497">
    <property type="term" value="F:monooxygenase activity"/>
    <property type="evidence" value="ECO:0007669"/>
    <property type="project" value="UniProtKB-KW"/>
</dbReference>
<organism evidence="4 5">
    <name type="scientific">Saccharothrix coeruleofusca</name>
    <dbReference type="NCBI Taxonomy" id="33919"/>
    <lineage>
        <taxon>Bacteria</taxon>
        <taxon>Bacillati</taxon>
        <taxon>Actinomycetota</taxon>
        <taxon>Actinomycetes</taxon>
        <taxon>Pseudonocardiales</taxon>
        <taxon>Pseudonocardiaceae</taxon>
        <taxon>Saccharothrix</taxon>
    </lineage>
</organism>
<dbReference type="SUPFAM" id="SSF51905">
    <property type="entry name" value="FAD/NAD(P)-binding domain"/>
    <property type="match status" value="1"/>
</dbReference>
<feature type="domain" description="FAD-binding" evidence="3">
    <location>
        <begin position="28"/>
        <end position="91"/>
    </location>
</feature>
<evidence type="ECO:0000259" key="3">
    <source>
        <dbReference type="Pfam" id="PF01494"/>
    </source>
</evidence>
<keyword evidence="2" id="KW-0503">Monooxygenase</keyword>
<keyword evidence="5" id="KW-1185">Reference proteome</keyword>
<dbReference type="Pfam" id="PF01494">
    <property type="entry name" value="FAD_binding_3"/>
    <property type="match status" value="1"/>
</dbReference>
<dbReference type="PANTHER" id="PTHR13789:SF309">
    <property type="entry name" value="PUTATIVE (AFU_ORTHOLOGUE AFUA_6G14510)-RELATED"/>
    <property type="match status" value="1"/>
</dbReference>
<dbReference type="PANTHER" id="PTHR13789">
    <property type="entry name" value="MONOOXYGENASE"/>
    <property type="match status" value="1"/>
</dbReference>
<protein>
    <recommendedName>
        <fullName evidence="3">FAD-binding domain-containing protein</fullName>
    </recommendedName>
</protein>
<dbReference type="InterPro" id="IPR050493">
    <property type="entry name" value="FAD-dep_Monooxygenase_BioMet"/>
</dbReference>
<dbReference type="InterPro" id="IPR002938">
    <property type="entry name" value="FAD-bd"/>
</dbReference>
<dbReference type="Gene3D" id="3.50.50.60">
    <property type="entry name" value="FAD/NAD(P)-binding domain"/>
    <property type="match status" value="1"/>
</dbReference>
<reference evidence="4" key="2">
    <citation type="submission" date="2020-09" db="EMBL/GenBank/DDBJ databases">
        <authorList>
            <person name="Sun Q."/>
            <person name="Ohkuma M."/>
        </authorList>
    </citation>
    <scope>NUCLEOTIDE SEQUENCE</scope>
    <source>
        <strain evidence="4">JCM 3313</strain>
    </source>
</reference>
<dbReference type="AlphaFoldDB" id="A0A918ALC2"/>
<evidence type="ECO:0000256" key="2">
    <source>
        <dbReference type="ARBA" id="ARBA00023033"/>
    </source>
</evidence>
<comment type="caution">
    <text evidence="4">The sequence shown here is derived from an EMBL/GenBank/DDBJ whole genome shotgun (WGS) entry which is preliminary data.</text>
</comment>
<evidence type="ECO:0000256" key="1">
    <source>
        <dbReference type="ARBA" id="ARBA00023002"/>
    </source>
</evidence>
<dbReference type="Proteomes" id="UP000639606">
    <property type="component" value="Unassembled WGS sequence"/>
</dbReference>
<evidence type="ECO:0000313" key="5">
    <source>
        <dbReference type="Proteomes" id="UP000639606"/>
    </source>
</evidence>
<reference evidence="4" key="1">
    <citation type="journal article" date="2014" name="Int. J. Syst. Evol. Microbiol.">
        <title>Complete genome sequence of Corynebacterium casei LMG S-19264T (=DSM 44701T), isolated from a smear-ripened cheese.</title>
        <authorList>
            <consortium name="US DOE Joint Genome Institute (JGI-PGF)"/>
            <person name="Walter F."/>
            <person name="Albersmeier A."/>
            <person name="Kalinowski J."/>
            <person name="Ruckert C."/>
        </authorList>
    </citation>
    <scope>NUCLEOTIDE SEQUENCE</scope>
    <source>
        <strain evidence="4">JCM 3313</strain>
    </source>
</reference>
<proteinExistence type="predicted"/>